<dbReference type="STRING" id="1246637.MTBBW1_1610029"/>
<dbReference type="Proteomes" id="UP000191931">
    <property type="component" value="Unassembled WGS sequence"/>
</dbReference>
<protein>
    <recommendedName>
        <fullName evidence="3">HEPN domain-containing protein</fullName>
    </recommendedName>
</protein>
<accession>A0A1W1H8Q6</accession>
<sequence>MMPDKEAHFEIIDKNYKALMHLSSPDPSEHIEWSVIIIYYMALHYIQAYFDATCEEHYSNHMSLQNRMREVPQLRSIYGRYRQLEDDSRKARYDGETFNIYTLRNETLKSFQKIQDLVLSWLENTDRNSYNLYKLFPPN</sequence>
<gene>
    <name evidence="1" type="ORF">MTBBW1_1610029</name>
</gene>
<name>A0A1W1H8Q6_9BACT</name>
<evidence type="ECO:0000313" key="2">
    <source>
        <dbReference type="Proteomes" id="UP000191931"/>
    </source>
</evidence>
<evidence type="ECO:0008006" key="3">
    <source>
        <dbReference type="Google" id="ProtNLM"/>
    </source>
</evidence>
<dbReference type="AlphaFoldDB" id="A0A1W1H8Q6"/>
<keyword evidence="2" id="KW-1185">Reference proteome</keyword>
<proteinExistence type="predicted"/>
<organism evidence="1 2">
    <name type="scientific">Desulfamplus magnetovallimortis</name>
    <dbReference type="NCBI Taxonomy" id="1246637"/>
    <lineage>
        <taxon>Bacteria</taxon>
        <taxon>Pseudomonadati</taxon>
        <taxon>Thermodesulfobacteriota</taxon>
        <taxon>Desulfobacteria</taxon>
        <taxon>Desulfobacterales</taxon>
        <taxon>Desulfobacteraceae</taxon>
        <taxon>Desulfamplus</taxon>
    </lineage>
</organism>
<evidence type="ECO:0000313" key="1">
    <source>
        <dbReference type="EMBL" id="SLM28867.1"/>
    </source>
</evidence>
<reference evidence="1 2" key="1">
    <citation type="submission" date="2017-03" db="EMBL/GenBank/DDBJ databases">
        <authorList>
            <person name="Afonso C.L."/>
            <person name="Miller P.J."/>
            <person name="Scott M.A."/>
            <person name="Spackman E."/>
            <person name="Goraichik I."/>
            <person name="Dimitrov K.M."/>
            <person name="Suarez D.L."/>
            <person name="Swayne D.E."/>
        </authorList>
    </citation>
    <scope>NUCLEOTIDE SEQUENCE [LARGE SCALE GENOMIC DNA]</scope>
    <source>
        <strain evidence="1">PRJEB14757</strain>
    </source>
</reference>
<dbReference type="EMBL" id="FWEV01000070">
    <property type="protein sequence ID" value="SLM28867.1"/>
    <property type="molecule type" value="Genomic_DNA"/>
</dbReference>